<accession>A0ABM1Z452</accession>
<dbReference type="PANTHER" id="PTHR23044">
    <property type="entry name" value="3'-5' EXONUCLEASE ERI1-RELATED"/>
    <property type="match status" value="1"/>
</dbReference>
<dbReference type="CDD" id="cd06133">
    <property type="entry name" value="ERI-1_3'hExo_like"/>
    <property type="match status" value="1"/>
</dbReference>
<dbReference type="Proteomes" id="UP000069940">
    <property type="component" value="Unassembled WGS sequence"/>
</dbReference>
<dbReference type="GeneID" id="109422553"/>
<keyword evidence="3" id="KW-0269">Exonuclease</keyword>
<dbReference type="SMART" id="SM00479">
    <property type="entry name" value="EXOIII"/>
    <property type="match status" value="1"/>
</dbReference>
<dbReference type="InterPro" id="IPR051274">
    <property type="entry name" value="3-5_Exoribonuclease"/>
</dbReference>
<dbReference type="RefSeq" id="XP_062713009.1">
    <property type="nucleotide sequence ID" value="XM_062857025.1"/>
</dbReference>
<keyword evidence="6" id="KW-1185">Reference proteome</keyword>
<sequence length="263" mass="29736">MSNIDQQKDLADLLRLAKALNAVAMLHVRGGAASLQRSQSSHPTFQYLIIIDFEATCWSAEDAQKWRKNEIIEFPAVLLNLSNGQIESEFRQYVMPIENPRLSEFCTQLTGIRQDQVEGGVPLHTCLSLFDKWLQKSVVGGDRRLVLPKTAGSSNPTGTVAFATWTDWDLGSCLTKECARKRINKAGYFDQWIDVRAIYKTFYQHNPKSFADALSTLGMGFEGRPHCGMDDSRNIARLVAKMRREGANFVITKDLRPFELFNK</sequence>
<protein>
    <recommendedName>
        <fullName evidence="4">Exonuclease domain-containing protein</fullName>
    </recommendedName>
</protein>
<dbReference type="InterPro" id="IPR036397">
    <property type="entry name" value="RNaseH_sf"/>
</dbReference>
<evidence type="ECO:0000256" key="3">
    <source>
        <dbReference type="ARBA" id="ARBA00022839"/>
    </source>
</evidence>
<evidence type="ECO:0000256" key="1">
    <source>
        <dbReference type="ARBA" id="ARBA00022722"/>
    </source>
</evidence>
<evidence type="ECO:0000259" key="4">
    <source>
        <dbReference type="SMART" id="SM00479"/>
    </source>
</evidence>
<dbReference type="Pfam" id="PF00929">
    <property type="entry name" value="RNase_T"/>
    <property type="match status" value="2"/>
</dbReference>
<dbReference type="Gene3D" id="3.30.420.10">
    <property type="entry name" value="Ribonuclease H-like superfamily/Ribonuclease H"/>
    <property type="match status" value="1"/>
</dbReference>
<proteinExistence type="predicted"/>
<evidence type="ECO:0000313" key="5">
    <source>
        <dbReference type="EnsemblMetazoa" id="AALFPA23_014883.P21583"/>
    </source>
</evidence>
<reference evidence="6" key="1">
    <citation type="journal article" date="2015" name="Proc. Natl. Acad. Sci. U.S.A.">
        <title>Genome sequence of the Asian Tiger mosquito, Aedes albopictus, reveals insights into its biology, genetics, and evolution.</title>
        <authorList>
            <person name="Chen X.G."/>
            <person name="Jiang X."/>
            <person name="Gu J."/>
            <person name="Xu M."/>
            <person name="Wu Y."/>
            <person name="Deng Y."/>
            <person name="Zhang C."/>
            <person name="Bonizzoni M."/>
            <person name="Dermauw W."/>
            <person name="Vontas J."/>
            <person name="Armbruster P."/>
            <person name="Huang X."/>
            <person name="Yang Y."/>
            <person name="Zhang H."/>
            <person name="He W."/>
            <person name="Peng H."/>
            <person name="Liu Y."/>
            <person name="Wu K."/>
            <person name="Chen J."/>
            <person name="Lirakis M."/>
            <person name="Topalis P."/>
            <person name="Van Leeuwen T."/>
            <person name="Hall A.B."/>
            <person name="Jiang X."/>
            <person name="Thorpe C."/>
            <person name="Mueller R.L."/>
            <person name="Sun C."/>
            <person name="Waterhouse R.M."/>
            <person name="Yan G."/>
            <person name="Tu Z.J."/>
            <person name="Fang X."/>
            <person name="James A.A."/>
        </authorList>
    </citation>
    <scope>NUCLEOTIDE SEQUENCE [LARGE SCALE GENOMIC DNA]</scope>
    <source>
        <strain evidence="6">Foshan</strain>
    </source>
</reference>
<dbReference type="InterPro" id="IPR013520">
    <property type="entry name" value="Ribonucl_H"/>
</dbReference>
<dbReference type="InterPro" id="IPR012337">
    <property type="entry name" value="RNaseH-like_sf"/>
</dbReference>
<dbReference type="SUPFAM" id="SSF53098">
    <property type="entry name" value="Ribonuclease H-like"/>
    <property type="match status" value="1"/>
</dbReference>
<evidence type="ECO:0000313" key="6">
    <source>
        <dbReference type="Proteomes" id="UP000069940"/>
    </source>
</evidence>
<dbReference type="InterPro" id="IPR047201">
    <property type="entry name" value="ERI-1_3'hExo-like"/>
</dbReference>
<keyword evidence="1" id="KW-0540">Nuclease</keyword>
<evidence type="ECO:0000256" key="2">
    <source>
        <dbReference type="ARBA" id="ARBA00022801"/>
    </source>
</evidence>
<dbReference type="EnsemblMetazoa" id="AALFPA23_014883.R21583">
    <property type="protein sequence ID" value="AALFPA23_014883.P21583"/>
    <property type="gene ID" value="AALFPA23_014883"/>
</dbReference>
<keyword evidence="2" id="KW-0378">Hydrolase</keyword>
<feature type="domain" description="Exonuclease" evidence="4">
    <location>
        <begin position="47"/>
        <end position="248"/>
    </location>
</feature>
<dbReference type="PANTHER" id="PTHR23044:SF61">
    <property type="entry name" value="3'-5' EXORIBONUCLEASE 1-RELATED"/>
    <property type="match status" value="1"/>
</dbReference>
<reference evidence="5" key="2">
    <citation type="submission" date="2025-05" db="UniProtKB">
        <authorList>
            <consortium name="EnsemblMetazoa"/>
        </authorList>
    </citation>
    <scope>IDENTIFICATION</scope>
    <source>
        <strain evidence="5">Foshan</strain>
    </source>
</reference>
<organism evidence="5 6">
    <name type="scientific">Aedes albopictus</name>
    <name type="common">Asian tiger mosquito</name>
    <name type="synonym">Stegomyia albopicta</name>
    <dbReference type="NCBI Taxonomy" id="7160"/>
    <lineage>
        <taxon>Eukaryota</taxon>
        <taxon>Metazoa</taxon>
        <taxon>Ecdysozoa</taxon>
        <taxon>Arthropoda</taxon>
        <taxon>Hexapoda</taxon>
        <taxon>Insecta</taxon>
        <taxon>Pterygota</taxon>
        <taxon>Neoptera</taxon>
        <taxon>Endopterygota</taxon>
        <taxon>Diptera</taxon>
        <taxon>Nematocera</taxon>
        <taxon>Culicoidea</taxon>
        <taxon>Culicidae</taxon>
        <taxon>Culicinae</taxon>
        <taxon>Aedini</taxon>
        <taxon>Aedes</taxon>
        <taxon>Stegomyia</taxon>
    </lineage>
</organism>
<name>A0ABM1Z452_AEDAL</name>